<organism evidence="1">
    <name type="scientific">Brassica cretica</name>
    <name type="common">Mustard</name>
    <dbReference type="NCBI Taxonomy" id="69181"/>
    <lineage>
        <taxon>Eukaryota</taxon>
        <taxon>Viridiplantae</taxon>
        <taxon>Streptophyta</taxon>
        <taxon>Embryophyta</taxon>
        <taxon>Tracheophyta</taxon>
        <taxon>Spermatophyta</taxon>
        <taxon>Magnoliopsida</taxon>
        <taxon>eudicotyledons</taxon>
        <taxon>Gunneridae</taxon>
        <taxon>Pentapetalae</taxon>
        <taxon>rosids</taxon>
        <taxon>malvids</taxon>
        <taxon>Brassicales</taxon>
        <taxon>Brassicaceae</taxon>
        <taxon>Brassiceae</taxon>
        <taxon>Brassica</taxon>
    </lineage>
</organism>
<evidence type="ECO:0000313" key="1">
    <source>
        <dbReference type="EMBL" id="KAF2533088.1"/>
    </source>
</evidence>
<reference evidence="1" key="1">
    <citation type="submission" date="2019-12" db="EMBL/GenBank/DDBJ databases">
        <title>Genome sequencing and annotation of Brassica cretica.</title>
        <authorList>
            <person name="Studholme D.J."/>
            <person name="Sarris P.F."/>
        </authorList>
    </citation>
    <scope>NUCLEOTIDE SEQUENCE</scope>
    <source>
        <strain evidence="1">PFS-102/07</strain>
        <tissue evidence="1">Leaf</tissue>
    </source>
</reference>
<dbReference type="AlphaFoldDB" id="A0A8S9FLW5"/>
<dbReference type="Gene3D" id="2.40.50.140">
    <property type="entry name" value="Nucleic acid-binding proteins"/>
    <property type="match status" value="1"/>
</dbReference>
<sequence>MPATMNVHRLATFRDRLQPGLLFKLSGFDISQCNQNFRLSYSLMTIRFSDSTNRDVLTGTDSSIPEESFMIVPKLRFASWPTPTSVPDIDRFMFCLPFHSNISVTLSLLDSQAVSFHKKLEGFRGYPRVAVASSINPKMVRGLLFSTATSGSHVFFDKATGLFDFKMHTGFQRHWEHPCSFIAERLSKVEPLTIAELNEFVTISEPQVHKEANIERSYPCVTCSNTNTVGVLRYRVEMSLADDTAEGLLVRFDGEMTKLHNMRAYEAGHLIVSISCTGYRVEMSLADDTAEGLLVRFDGEMTKLHNMRAYEAGHLIGQQIQFYSSHQTFTNENDRMHVPDFIAHDGDDHDGDDMPGAISVVSKVDGGRNERAETSIAVASLSGRHQETFGVKVFKGGQEAT</sequence>
<dbReference type="InterPro" id="IPR012340">
    <property type="entry name" value="NA-bd_OB-fold"/>
</dbReference>
<name>A0A8S9FLW5_BRACR</name>
<comment type="caution">
    <text evidence="1">The sequence shown here is derived from an EMBL/GenBank/DDBJ whole genome shotgun (WGS) entry which is preliminary data.</text>
</comment>
<protein>
    <submittedName>
        <fullName evidence="1">Uncharacterized protein</fullName>
    </submittedName>
</protein>
<accession>A0A8S9FLW5</accession>
<dbReference type="EMBL" id="QGKY02002305">
    <property type="protein sequence ID" value="KAF2533088.1"/>
    <property type="molecule type" value="Genomic_DNA"/>
</dbReference>
<gene>
    <name evidence="1" type="ORF">F2Q70_00031802</name>
</gene>
<proteinExistence type="predicted"/>